<dbReference type="STRING" id="105984.A0A427XCV4"/>
<dbReference type="OrthoDB" id="1921208at2759"/>
<dbReference type="CDD" id="cd02241">
    <property type="entry name" value="cupin_OxOx"/>
    <property type="match status" value="1"/>
</dbReference>
<dbReference type="RefSeq" id="XP_028471701.1">
    <property type="nucleotide sequence ID" value="XM_028621066.1"/>
</dbReference>
<feature type="signal peptide" evidence="6">
    <location>
        <begin position="1"/>
        <end position="20"/>
    </location>
</feature>
<comment type="caution">
    <text evidence="8">The sequence shown here is derived from an EMBL/GenBank/DDBJ whole genome shotgun (WGS) entry which is preliminary data.</text>
</comment>
<evidence type="ECO:0000256" key="1">
    <source>
        <dbReference type="ARBA" id="ARBA00004613"/>
    </source>
</evidence>
<evidence type="ECO:0000259" key="7">
    <source>
        <dbReference type="SMART" id="SM00835"/>
    </source>
</evidence>
<organism evidence="8 9">
    <name type="scientific">Apiotrichum porosum</name>
    <dbReference type="NCBI Taxonomy" id="105984"/>
    <lineage>
        <taxon>Eukaryota</taxon>
        <taxon>Fungi</taxon>
        <taxon>Dikarya</taxon>
        <taxon>Basidiomycota</taxon>
        <taxon>Agaricomycotina</taxon>
        <taxon>Tremellomycetes</taxon>
        <taxon>Trichosporonales</taxon>
        <taxon>Trichosporonaceae</taxon>
        <taxon>Apiotrichum</taxon>
    </lineage>
</organism>
<protein>
    <recommendedName>
        <fullName evidence="7">Cupin type-1 domain-containing protein</fullName>
    </recommendedName>
</protein>
<dbReference type="InterPro" id="IPR014710">
    <property type="entry name" value="RmlC-like_jellyroll"/>
</dbReference>
<dbReference type="Proteomes" id="UP000279236">
    <property type="component" value="Unassembled WGS sequence"/>
</dbReference>
<keyword evidence="5" id="KW-0464">Manganese</keyword>
<sequence length="291" mass="30439">MLASVFTVTLLASLLGRSVAAPTPAPADEDPALAKRQNAPLFGGWDQDQNVTELVQELSDQVNPIDADVLLPADGFVFDFLKAKSFGGGGKDGGVILADNTIFPGVVGNGMSWLVGFLGPCGMVAPHNHPRAVEYLMNIAGPPLAGGSFNENGSPFFEGNVSAGEVVVLPLGSVHYVSNTGCDPALIAAAFNSETPGVGFLSSMYTAFDPETIDAAFGDDSAQVFDTSKIPAAVNLGHQSCLQRCGIKADTFNINGKLSNPDLMNMAFAGYLKAQNFDFAGYDASTFQQYN</sequence>
<evidence type="ECO:0000313" key="8">
    <source>
        <dbReference type="EMBL" id="RSH76554.1"/>
    </source>
</evidence>
<dbReference type="Gene3D" id="2.60.120.10">
    <property type="entry name" value="Jelly Rolls"/>
    <property type="match status" value="1"/>
</dbReference>
<feature type="domain" description="Cupin type-1" evidence="7">
    <location>
        <begin position="78"/>
        <end position="225"/>
    </location>
</feature>
<evidence type="ECO:0000256" key="3">
    <source>
        <dbReference type="ARBA" id="ARBA00022525"/>
    </source>
</evidence>
<accession>A0A427XCV4</accession>
<keyword evidence="9" id="KW-1185">Reference proteome</keyword>
<evidence type="ECO:0000256" key="2">
    <source>
        <dbReference type="ARBA" id="ARBA00007456"/>
    </source>
</evidence>
<dbReference type="GO" id="GO:0005576">
    <property type="term" value="C:extracellular region"/>
    <property type="evidence" value="ECO:0007669"/>
    <property type="project" value="UniProtKB-SubCell"/>
</dbReference>
<dbReference type="PANTHER" id="PTHR31238">
    <property type="entry name" value="GERMIN-LIKE PROTEIN SUBFAMILY 3 MEMBER 3"/>
    <property type="match status" value="1"/>
</dbReference>
<dbReference type="GeneID" id="39590086"/>
<dbReference type="PRINTS" id="PR00325">
    <property type="entry name" value="GERMIN"/>
</dbReference>
<dbReference type="InterPro" id="IPR001929">
    <property type="entry name" value="Germin"/>
</dbReference>
<feature type="chain" id="PRO_5018967281" description="Cupin type-1 domain-containing protein" evidence="6">
    <location>
        <begin position="21"/>
        <end position="291"/>
    </location>
</feature>
<dbReference type="Pfam" id="PF00190">
    <property type="entry name" value="Cupin_1"/>
    <property type="match status" value="1"/>
</dbReference>
<dbReference type="SMART" id="SM00835">
    <property type="entry name" value="Cupin_1"/>
    <property type="match status" value="1"/>
</dbReference>
<keyword evidence="3" id="KW-0964">Secreted</keyword>
<keyword evidence="6" id="KW-0732">Signal</keyword>
<dbReference type="SUPFAM" id="SSF51182">
    <property type="entry name" value="RmlC-like cupins"/>
    <property type="match status" value="1"/>
</dbReference>
<evidence type="ECO:0000313" key="9">
    <source>
        <dbReference type="Proteomes" id="UP000279236"/>
    </source>
</evidence>
<comment type="similarity">
    <text evidence="2">Belongs to the germin family.</text>
</comment>
<dbReference type="InterPro" id="IPR011051">
    <property type="entry name" value="RmlC_Cupin_sf"/>
</dbReference>
<dbReference type="EMBL" id="RSCE01000024">
    <property type="protein sequence ID" value="RSH76554.1"/>
    <property type="molecule type" value="Genomic_DNA"/>
</dbReference>
<keyword evidence="4" id="KW-0479">Metal-binding</keyword>
<reference evidence="8 9" key="1">
    <citation type="submission" date="2018-11" db="EMBL/GenBank/DDBJ databases">
        <title>Genome sequence of Apiotrichum porosum DSM 27194.</title>
        <authorList>
            <person name="Aliyu H."/>
            <person name="Gorte O."/>
            <person name="Ochsenreither K."/>
        </authorList>
    </citation>
    <scope>NUCLEOTIDE SEQUENCE [LARGE SCALE GENOMIC DNA]</scope>
    <source>
        <strain evidence="8 9">DSM 27194</strain>
    </source>
</reference>
<dbReference type="GO" id="GO:0030145">
    <property type="term" value="F:manganese ion binding"/>
    <property type="evidence" value="ECO:0007669"/>
    <property type="project" value="InterPro"/>
</dbReference>
<name>A0A427XCV4_9TREE</name>
<comment type="subcellular location">
    <subcellularLocation>
        <location evidence="1">Secreted</location>
    </subcellularLocation>
</comment>
<dbReference type="InterPro" id="IPR006045">
    <property type="entry name" value="Cupin_1"/>
</dbReference>
<dbReference type="AlphaFoldDB" id="A0A427XCV4"/>
<evidence type="ECO:0000256" key="6">
    <source>
        <dbReference type="SAM" id="SignalP"/>
    </source>
</evidence>
<evidence type="ECO:0000256" key="5">
    <source>
        <dbReference type="ARBA" id="ARBA00023211"/>
    </source>
</evidence>
<gene>
    <name evidence="8" type="ORF">EHS24_005543</name>
</gene>
<evidence type="ECO:0000256" key="4">
    <source>
        <dbReference type="ARBA" id="ARBA00022723"/>
    </source>
</evidence>
<proteinExistence type="inferred from homology"/>